<dbReference type="InterPro" id="IPR016181">
    <property type="entry name" value="Acyl_CoA_acyltransferase"/>
</dbReference>
<keyword evidence="1" id="KW-0012">Acyltransferase</keyword>
<dbReference type="Gene3D" id="3.40.630.30">
    <property type="match status" value="1"/>
</dbReference>
<dbReference type="Proteomes" id="UP001326110">
    <property type="component" value="Chromosome"/>
</dbReference>
<dbReference type="RefSeq" id="WP_019924787.1">
    <property type="nucleotide sequence ID" value="NZ_CP140152.1"/>
</dbReference>
<reference evidence="1 2" key="1">
    <citation type="submission" date="2023-11" db="EMBL/GenBank/DDBJ databases">
        <title>MicrobeMod: A computational toolkit for identifying prokaryotic methylation and restriction-modification with nanopore sequencing.</title>
        <authorList>
            <person name="Crits-Christoph A."/>
            <person name="Kang S.C."/>
            <person name="Lee H."/>
            <person name="Ostrov N."/>
        </authorList>
    </citation>
    <scope>NUCLEOTIDE SEQUENCE [LARGE SCALE GENOMIC DNA]</scope>
    <source>
        <strain evidence="1 2">ATCC 25935</strain>
    </source>
</reference>
<accession>A0ABZ0XZZ7</accession>
<evidence type="ECO:0000313" key="2">
    <source>
        <dbReference type="Proteomes" id="UP001326110"/>
    </source>
</evidence>
<dbReference type="GO" id="GO:0016746">
    <property type="term" value="F:acyltransferase activity"/>
    <property type="evidence" value="ECO:0007669"/>
    <property type="project" value="UniProtKB-KW"/>
</dbReference>
<sequence>MTTLLPIRTDDDALTRYAQLLSACFPGTEKFTRTYLQWLYRDNPDGVAVGFDAWDGDQLAAHYVCIAARADINGATVPVLLSLNTATHPAHQGKGLFTKLAALTYEAGARHGYHGVYGVANANSTPGFLRKLNFQLVRPLEARIGFGTLPPPRPGPRSFARRWDQASLAWRAACPGKPLGARRHGDLWQFHAPAMPLVHAYAEVAAASLPPAIALPEAGTAAPATLRLFLGLRPDADGGYGRYVNIPQRLRPSPLNLIWLPLAGSDQGRLAPEAIDFSFLDFDAY</sequence>
<name>A0ABZ0XZZ7_9BURK</name>
<organism evidence="1 2">
    <name type="scientific">Duganella zoogloeoides</name>
    <dbReference type="NCBI Taxonomy" id="75659"/>
    <lineage>
        <taxon>Bacteria</taxon>
        <taxon>Pseudomonadati</taxon>
        <taxon>Pseudomonadota</taxon>
        <taxon>Betaproteobacteria</taxon>
        <taxon>Burkholderiales</taxon>
        <taxon>Oxalobacteraceae</taxon>
        <taxon>Telluria group</taxon>
        <taxon>Duganella</taxon>
    </lineage>
</organism>
<dbReference type="Pfam" id="PF13527">
    <property type="entry name" value="Acetyltransf_9"/>
    <property type="match status" value="1"/>
</dbReference>
<keyword evidence="2" id="KW-1185">Reference proteome</keyword>
<dbReference type="EMBL" id="CP140152">
    <property type="protein sequence ID" value="WQH05356.1"/>
    <property type="molecule type" value="Genomic_DNA"/>
</dbReference>
<dbReference type="SUPFAM" id="SSF55729">
    <property type="entry name" value="Acyl-CoA N-acyltransferases (Nat)"/>
    <property type="match status" value="1"/>
</dbReference>
<dbReference type="EC" id="2.3.1.-" evidence="1"/>
<keyword evidence="1" id="KW-0808">Transferase</keyword>
<protein>
    <submittedName>
        <fullName evidence="1">GNAT family N-acetyltransferase</fullName>
        <ecNumber evidence="1">2.3.1.-</ecNumber>
    </submittedName>
</protein>
<evidence type="ECO:0000313" key="1">
    <source>
        <dbReference type="EMBL" id="WQH05356.1"/>
    </source>
</evidence>
<dbReference type="GeneID" id="43166301"/>
<proteinExistence type="predicted"/>
<gene>
    <name evidence="1" type="ORF">SR858_03200</name>
</gene>